<accession>A0ABP9MUI1</accession>
<dbReference type="RefSeq" id="WP_345208584.1">
    <property type="nucleotide sequence ID" value="NZ_BAABHX010000011.1"/>
</dbReference>
<keyword evidence="3" id="KW-1185">Reference proteome</keyword>
<organism evidence="2 3">
    <name type="scientific">Chryseobacterium ginsengisoli</name>
    <dbReference type="NCBI Taxonomy" id="363853"/>
    <lineage>
        <taxon>Bacteria</taxon>
        <taxon>Pseudomonadati</taxon>
        <taxon>Bacteroidota</taxon>
        <taxon>Flavobacteriia</taxon>
        <taxon>Flavobacteriales</taxon>
        <taxon>Weeksellaceae</taxon>
        <taxon>Chryseobacterium group</taxon>
        <taxon>Chryseobacterium</taxon>
    </lineage>
</organism>
<dbReference type="Gene3D" id="2.60.120.590">
    <property type="entry name" value="Alpha-ketoglutarate-dependent dioxygenase AlkB-like"/>
    <property type="match status" value="1"/>
</dbReference>
<dbReference type="InterPro" id="IPR027450">
    <property type="entry name" value="AlkB-like"/>
</dbReference>
<dbReference type="PANTHER" id="PTHR31212:SF4">
    <property type="entry name" value="ALPHA-KETOGLUTARATE-DEPENDENT DIOXYGENASE ALKB HOMOLOG 3"/>
    <property type="match status" value="1"/>
</dbReference>
<name>A0ABP9MUI1_9FLAO</name>
<dbReference type="InterPro" id="IPR037151">
    <property type="entry name" value="AlkB-like_sf"/>
</dbReference>
<dbReference type="Pfam" id="PF13532">
    <property type="entry name" value="2OG-FeII_Oxy_2"/>
    <property type="match status" value="1"/>
</dbReference>
<gene>
    <name evidence="2" type="ORF">GCM10023210_43220</name>
</gene>
<evidence type="ECO:0000313" key="2">
    <source>
        <dbReference type="EMBL" id="GAA5102321.1"/>
    </source>
</evidence>
<sequence>MNNSEFYKIKLSLEENLFNDLLNSVEFETSGKGRLGNHLVKVDDKNIPIVRTTTRYSIPAFAFSDTHNKIVDVINETILTGNIEIPLQNFNNALIEVYDSSYSKMNFHSDQALDLADNSFIALFSCYENPDELEEFHLRKLIVKDKISNEEFEITLDHNSVVLFSLETNKKFQHKIILDSKLNSKIFTDNKWLGITFRTSKTYIQFKANLPYLSNGELFTLADKEQESEFFKLRGQENRALDFVYPNLFYTISPGDILIPENKNNHNI</sequence>
<feature type="domain" description="Alpha-ketoglutarate-dependent dioxygenase AlkB-like" evidence="1">
    <location>
        <begin position="61"/>
        <end position="198"/>
    </location>
</feature>
<evidence type="ECO:0000313" key="3">
    <source>
        <dbReference type="Proteomes" id="UP001500353"/>
    </source>
</evidence>
<dbReference type="InterPro" id="IPR032854">
    <property type="entry name" value="ALKBH3"/>
</dbReference>
<protein>
    <recommendedName>
        <fullName evidence="1">Alpha-ketoglutarate-dependent dioxygenase AlkB-like domain-containing protein</fullName>
    </recommendedName>
</protein>
<dbReference type="EMBL" id="BAABHX010000011">
    <property type="protein sequence ID" value="GAA5102321.1"/>
    <property type="molecule type" value="Genomic_DNA"/>
</dbReference>
<proteinExistence type="predicted"/>
<dbReference type="PANTHER" id="PTHR31212">
    <property type="entry name" value="ALPHA-KETOGLUTARATE-DEPENDENT DIOXYGENASE ALKB HOMOLOG 3"/>
    <property type="match status" value="1"/>
</dbReference>
<reference evidence="3" key="1">
    <citation type="journal article" date="2019" name="Int. J. Syst. Evol. Microbiol.">
        <title>The Global Catalogue of Microorganisms (GCM) 10K type strain sequencing project: providing services to taxonomists for standard genome sequencing and annotation.</title>
        <authorList>
            <consortium name="The Broad Institute Genomics Platform"/>
            <consortium name="The Broad Institute Genome Sequencing Center for Infectious Disease"/>
            <person name="Wu L."/>
            <person name="Ma J."/>
        </authorList>
    </citation>
    <scope>NUCLEOTIDE SEQUENCE [LARGE SCALE GENOMIC DNA]</scope>
    <source>
        <strain evidence="3">JCM 18019</strain>
    </source>
</reference>
<comment type="caution">
    <text evidence="2">The sequence shown here is derived from an EMBL/GenBank/DDBJ whole genome shotgun (WGS) entry which is preliminary data.</text>
</comment>
<evidence type="ECO:0000259" key="1">
    <source>
        <dbReference type="Pfam" id="PF13532"/>
    </source>
</evidence>
<dbReference type="SUPFAM" id="SSF51197">
    <property type="entry name" value="Clavaminate synthase-like"/>
    <property type="match status" value="1"/>
</dbReference>
<dbReference type="Proteomes" id="UP001500353">
    <property type="component" value="Unassembled WGS sequence"/>
</dbReference>